<keyword evidence="2" id="KW-1185">Reference proteome</keyword>
<dbReference type="AlphaFoldDB" id="A0A6A4JY98"/>
<proteinExistence type="predicted"/>
<gene>
    <name evidence="1" type="ORF">GE061_010701</name>
</gene>
<comment type="caution">
    <text evidence="1">The sequence shown here is derived from an EMBL/GenBank/DDBJ whole genome shotgun (WGS) entry which is preliminary data.</text>
</comment>
<protein>
    <submittedName>
        <fullName evidence="1">Uncharacterized protein</fullName>
    </submittedName>
</protein>
<sequence>MQNHSRTNLSVFILYTSILIHGCGCFYSTIRRMDLVKVGPRLESGAVVAEIPVILNNSRTPPSQLNFTLTGDYCFTVDNQGIVSVVGTCLPKMDRGSQVPRQFQVKASLPHFSVPVIVAANLTIVNASCEPSPVK</sequence>
<dbReference type="Proteomes" id="UP000466442">
    <property type="component" value="Unassembled WGS sequence"/>
</dbReference>
<organism evidence="1 2">
    <name type="scientific">Apolygus lucorum</name>
    <name type="common">Small green plant bug</name>
    <name type="synonym">Lygocoris lucorum</name>
    <dbReference type="NCBI Taxonomy" id="248454"/>
    <lineage>
        <taxon>Eukaryota</taxon>
        <taxon>Metazoa</taxon>
        <taxon>Ecdysozoa</taxon>
        <taxon>Arthropoda</taxon>
        <taxon>Hexapoda</taxon>
        <taxon>Insecta</taxon>
        <taxon>Pterygota</taxon>
        <taxon>Neoptera</taxon>
        <taxon>Paraneoptera</taxon>
        <taxon>Hemiptera</taxon>
        <taxon>Heteroptera</taxon>
        <taxon>Panheteroptera</taxon>
        <taxon>Cimicomorpha</taxon>
        <taxon>Miridae</taxon>
        <taxon>Mirini</taxon>
        <taxon>Apolygus</taxon>
    </lineage>
</organism>
<dbReference type="EMBL" id="WIXP02000003">
    <property type="protein sequence ID" value="KAF6212988.1"/>
    <property type="molecule type" value="Genomic_DNA"/>
</dbReference>
<evidence type="ECO:0000313" key="1">
    <source>
        <dbReference type="EMBL" id="KAF6212988.1"/>
    </source>
</evidence>
<accession>A0A6A4JY98</accession>
<reference evidence="1" key="1">
    <citation type="journal article" date="2021" name="Mol. Ecol. Resour.">
        <title>Apolygus lucorum genome provides insights into omnivorousness and mesophyll feeding.</title>
        <authorList>
            <person name="Liu Y."/>
            <person name="Liu H."/>
            <person name="Wang H."/>
            <person name="Huang T."/>
            <person name="Liu B."/>
            <person name="Yang B."/>
            <person name="Yin L."/>
            <person name="Li B."/>
            <person name="Zhang Y."/>
            <person name="Zhang S."/>
            <person name="Jiang F."/>
            <person name="Zhang X."/>
            <person name="Ren Y."/>
            <person name="Wang B."/>
            <person name="Wang S."/>
            <person name="Lu Y."/>
            <person name="Wu K."/>
            <person name="Fan W."/>
            <person name="Wang G."/>
        </authorList>
    </citation>
    <scope>NUCLEOTIDE SEQUENCE</scope>
    <source>
        <strain evidence="1">12Hb</strain>
    </source>
</reference>
<evidence type="ECO:0000313" key="2">
    <source>
        <dbReference type="Proteomes" id="UP000466442"/>
    </source>
</evidence>
<name>A0A6A4JY98_APOLU</name>